<evidence type="ECO:0000313" key="2">
    <source>
        <dbReference type="EMBL" id="KAK9808312.1"/>
    </source>
</evidence>
<evidence type="ECO:0000256" key="1">
    <source>
        <dbReference type="RuleBase" id="RU000363"/>
    </source>
</evidence>
<reference evidence="2 3" key="1">
    <citation type="journal article" date="2024" name="Nat. Commun.">
        <title>Phylogenomics reveals the evolutionary origins of lichenization in chlorophyte algae.</title>
        <authorList>
            <person name="Puginier C."/>
            <person name="Libourel C."/>
            <person name="Otte J."/>
            <person name="Skaloud P."/>
            <person name="Haon M."/>
            <person name="Grisel S."/>
            <person name="Petersen M."/>
            <person name="Berrin J.G."/>
            <person name="Delaux P.M."/>
            <person name="Dal Grande F."/>
            <person name="Keller J."/>
        </authorList>
    </citation>
    <scope>NUCLEOTIDE SEQUENCE [LARGE SCALE GENOMIC DNA]</scope>
    <source>
        <strain evidence="2 3">SAG 2036</strain>
    </source>
</reference>
<dbReference type="EMBL" id="JALJOQ010000024">
    <property type="protein sequence ID" value="KAK9808312.1"/>
    <property type="molecule type" value="Genomic_DNA"/>
</dbReference>
<dbReference type="AlphaFoldDB" id="A0AAW1PI86"/>
<dbReference type="Proteomes" id="UP001465755">
    <property type="component" value="Unassembled WGS sequence"/>
</dbReference>
<comment type="similarity">
    <text evidence="1">Belongs to the short-chain dehydrogenases/reductases (SDR) family.</text>
</comment>
<evidence type="ECO:0000313" key="3">
    <source>
        <dbReference type="Proteomes" id="UP001465755"/>
    </source>
</evidence>
<organism evidence="2 3">
    <name type="scientific">Symbiochloris irregularis</name>
    <dbReference type="NCBI Taxonomy" id="706552"/>
    <lineage>
        <taxon>Eukaryota</taxon>
        <taxon>Viridiplantae</taxon>
        <taxon>Chlorophyta</taxon>
        <taxon>core chlorophytes</taxon>
        <taxon>Trebouxiophyceae</taxon>
        <taxon>Trebouxiales</taxon>
        <taxon>Trebouxiaceae</taxon>
        <taxon>Symbiochloris</taxon>
    </lineage>
</organism>
<dbReference type="CDD" id="cd05233">
    <property type="entry name" value="SDR_c"/>
    <property type="match status" value="1"/>
</dbReference>
<dbReference type="SUPFAM" id="SSF51735">
    <property type="entry name" value="NAD(P)-binding Rossmann-fold domains"/>
    <property type="match status" value="1"/>
</dbReference>
<name>A0AAW1PI86_9CHLO</name>
<dbReference type="InterPro" id="IPR036291">
    <property type="entry name" value="NAD(P)-bd_dom_sf"/>
</dbReference>
<dbReference type="PANTHER" id="PTHR43975">
    <property type="entry name" value="ZGC:101858"/>
    <property type="match status" value="1"/>
</dbReference>
<dbReference type="PRINTS" id="PR00080">
    <property type="entry name" value="SDRFAMILY"/>
</dbReference>
<comment type="caution">
    <text evidence="2">The sequence shown here is derived from an EMBL/GenBank/DDBJ whole genome shotgun (WGS) entry which is preliminary data.</text>
</comment>
<keyword evidence="3" id="KW-1185">Reference proteome</keyword>
<dbReference type="PRINTS" id="PR00081">
    <property type="entry name" value="GDHRDH"/>
</dbReference>
<gene>
    <name evidence="2" type="ORF">WJX73_000053</name>
</gene>
<accession>A0AAW1PI86</accession>
<sequence length="285" mass="31367">MVMPENKYHDVYPAIDPAGKLQGATKDFHVAITGASRGCGRCMAVAFAKAGASKLFLFGRDQKSLAETARVTGNAGHECKIFTYSLDLSKDNVDEPFQKMLQDADGRVDVLINNAGVLETWKPLNDSDPAEWWRSFEVNIRGTYLGVKAVLPSMLKHKGGTVINLSSAGGLSTRAGASAYQTCKSDIMRFTAFLDVDHGEQGIRTFALHPGAVQTDLAFCMPEFMHKILVDTPELSGAVCVYLATKEADYLRGRYVSACWDLPQLQHRKDEILEKDLFKLRLAVD</sequence>
<dbReference type="PANTHER" id="PTHR43975:SF2">
    <property type="entry name" value="EG:BACR7A4.14 PROTEIN-RELATED"/>
    <property type="match status" value="1"/>
</dbReference>
<dbReference type="Pfam" id="PF00106">
    <property type="entry name" value="adh_short"/>
    <property type="match status" value="1"/>
</dbReference>
<protein>
    <submittedName>
        <fullName evidence="2">Uncharacterized protein</fullName>
    </submittedName>
</protein>
<proteinExistence type="inferred from homology"/>
<dbReference type="InterPro" id="IPR002347">
    <property type="entry name" value="SDR_fam"/>
</dbReference>
<dbReference type="Gene3D" id="3.40.50.720">
    <property type="entry name" value="NAD(P)-binding Rossmann-like Domain"/>
    <property type="match status" value="1"/>
</dbReference>